<keyword evidence="3" id="KW-0029">Amino-acid transport</keyword>
<feature type="domain" description="Leucine-binding protein" evidence="5">
    <location>
        <begin position="31"/>
        <end position="366"/>
    </location>
</feature>
<dbReference type="Proteomes" id="UP001229244">
    <property type="component" value="Unassembled WGS sequence"/>
</dbReference>
<reference evidence="6" key="1">
    <citation type="submission" date="2023-07" db="EMBL/GenBank/DDBJ databases">
        <title>Genomic Encyclopedia of Type Strains, Phase IV (KMG-IV): sequencing the most valuable type-strain genomes for metagenomic binning, comparative biology and taxonomic classification.</title>
        <authorList>
            <person name="Goeker M."/>
        </authorList>
    </citation>
    <scope>NUCLEOTIDE SEQUENCE</scope>
    <source>
        <strain evidence="6">DSM 21202</strain>
    </source>
</reference>
<keyword evidence="2 4" id="KW-0732">Signal</keyword>
<protein>
    <submittedName>
        <fullName evidence="6">Branched-chain amino acid transport system substrate-binding protein</fullName>
    </submittedName>
</protein>
<keyword evidence="7" id="KW-1185">Reference proteome</keyword>
<feature type="chain" id="PRO_5042025323" evidence="4">
    <location>
        <begin position="27"/>
        <end position="394"/>
    </location>
</feature>
<feature type="signal peptide" evidence="4">
    <location>
        <begin position="1"/>
        <end position="26"/>
    </location>
</feature>
<dbReference type="SUPFAM" id="SSF53822">
    <property type="entry name" value="Periplasmic binding protein-like I"/>
    <property type="match status" value="1"/>
</dbReference>
<evidence type="ECO:0000313" key="7">
    <source>
        <dbReference type="Proteomes" id="UP001229244"/>
    </source>
</evidence>
<evidence type="ECO:0000256" key="2">
    <source>
        <dbReference type="ARBA" id="ARBA00022729"/>
    </source>
</evidence>
<dbReference type="InterPro" id="IPR028082">
    <property type="entry name" value="Peripla_BP_I"/>
</dbReference>
<dbReference type="Pfam" id="PF13458">
    <property type="entry name" value="Peripla_BP_6"/>
    <property type="match status" value="1"/>
</dbReference>
<evidence type="ECO:0000256" key="1">
    <source>
        <dbReference type="ARBA" id="ARBA00010062"/>
    </source>
</evidence>
<dbReference type="AlphaFoldDB" id="A0AAE3VSP7"/>
<accession>A0AAE3VSP7</accession>
<dbReference type="PANTHER" id="PTHR30483">
    <property type="entry name" value="LEUCINE-SPECIFIC-BINDING PROTEIN"/>
    <property type="match status" value="1"/>
</dbReference>
<dbReference type="EMBL" id="JAUSUL010000003">
    <property type="protein sequence ID" value="MDQ0316896.1"/>
    <property type="molecule type" value="Genomic_DNA"/>
</dbReference>
<dbReference type="GO" id="GO:0006865">
    <property type="term" value="P:amino acid transport"/>
    <property type="evidence" value="ECO:0007669"/>
    <property type="project" value="UniProtKB-KW"/>
</dbReference>
<evidence type="ECO:0000256" key="4">
    <source>
        <dbReference type="SAM" id="SignalP"/>
    </source>
</evidence>
<gene>
    <name evidence="6" type="ORF">J2S73_003372</name>
</gene>
<name>A0AAE3VSP7_9HYPH</name>
<proteinExistence type="inferred from homology"/>
<dbReference type="RefSeq" id="WP_306886769.1">
    <property type="nucleotide sequence ID" value="NZ_JAUSUL010000003.1"/>
</dbReference>
<sequence length="394" mass="42310">MHKGLRTTCALSVAALAGLWATGAVAQDKEFKIGGVVAMSGAYGVIGEAMQRGAELAVEMRGGTVLGAPIVFDWQDTETKPQVAVQKATKLMAGGANMLFGAVSSGSTLAVMKVAERRKVPLLVTLSASDEITGSQMSKYAFRTSNPVNMENQMMAEFASKEGLTKVYGVVADYAVGREMWDNLKAKLEAKNIEIVAEDFPPLGNKDYAIIIDKVGKSDADGVAMIMTGGDAITFLKQSGQVSLKDEKAVFGTMIMDELMGSAVGDQSYGVNSTLRYHFSTENEANSAFVKAFHDKYGEFPNQFAGEAFDGLSWFLDVVEETGSWDADDWVTAFETSTYETSVEGVKTMRACDHQAAQMGVFGKAVKGEAPYPDVTMDVTYTFEPDLLFAPCAD</sequence>
<evidence type="ECO:0000256" key="3">
    <source>
        <dbReference type="ARBA" id="ARBA00022970"/>
    </source>
</evidence>
<dbReference type="InterPro" id="IPR028081">
    <property type="entry name" value="Leu-bd"/>
</dbReference>
<comment type="similarity">
    <text evidence="1">Belongs to the leucine-binding protein family.</text>
</comment>
<dbReference type="CDD" id="cd19989">
    <property type="entry name" value="PBP1_SBP-like"/>
    <property type="match status" value="1"/>
</dbReference>
<evidence type="ECO:0000313" key="6">
    <source>
        <dbReference type="EMBL" id="MDQ0316896.1"/>
    </source>
</evidence>
<dbReference type="Gene3D" id="3.40.50.2300">
    <property type="match status" value="2"/>
</dbReference>
<keyword evidence="3" id="KW-0813">Transport</keyword>
<organism evidence="6 7">
    <name type="scientific">Amorphus orientalis</name>
    <dbReference type="NCBI Taxonomy" id="649198"/>
    <lineage>
        <taxon>Bacteria</taxon>
        <taxon>Pseudomonadati</taxon>
        <taxon>Pseudomonadota</taxon>
        <taxon>Alphaproteobacteria</taxon>
        <taxon>Hyphomicrobiales</taxon>
        <taxon>Amorphaceae</taxon>
        <taxon>Amorphus</taxon>
    </lineage>
</organism>
<dbReference type="InterPro" id="IPR051010">
    <property type="entry name" value="BCAA_transport"/>
</dbReference>
<evidence type="ECO:0000259" key="5">
    <source>
        <dbReference type="Pfam" id="PF13458"/>
    </source>
</evidence>
<comment type="caution">
    <text evidence="6">The sequence shown here is derived from an EMBL/GenBank/DDBJ whole genome shotgun (WGS) entry which is preliminary data.</text>
</comment>